<reference evidence="2 3" key="1">
    <citation type="submission" date="2018-04" db="EMBL/GenBank/DDBJ databases">
        <title>Genomic Encyclopedia of Archaeal and Bacterial Type Strains, Phase II (KMG-II): from individual species to whole genera.</title>
        <authorList>
            <person name="Goeker M."/>
        </authorList>
    </citation>
    <scope>NUCLEOTIDE SEQUENCE [LARGE SCALE GENOMIC DNA]</scope>
    <source>
        <strain evidence="2 3">DSM 5822</strain>
    </source>
</reference>
<accession>A0A2T5J2W5</accession>
<organism evidence="2 3">
    <name type="scientific">Agitococcus lubricus</name>
    <dbReference type="NCBI Taxonomy" id="1077255"/>
    <lineage>
        <taxon>Bacteria</taxon>
        <taxon>Pseudomonadati</taxon>
        <taxon>Pseudomonadota</taxon>
        <taxon>Gammaproteobacteria</taxon>
        <taxon>Moraxellales</taxon>
        <taxon>Moraxellaceae</taxon>
        <taxon>Agitococcus</taxon>
    </lineage>
</organism>
<dbReference type="AlphaFoldDB" id="A0A2T5J2W5"/>
<name>A0A2T5J2W5_9GAMM</name>
<dbReference type="InterPro" id="IPR018707">
    <property type="entry name" value="LpxR"/>
</dbReference>
<dbReference type="Proteomes" id="UP000244223">
    <property type="component" value="Unassembled WGS sequence"/>
</dbReference>
<dbReference type="Gene3D" id="2.40.128.140">
    <property type="entry name" value="Outer membrane protein"/>
    <property type="match status" value="1"/>
</dbReference>
<proteinExistence type="predicted"/>
<protein>
    <submittedName>
        <fullName evidence="2">Uncharacterized protein DUF2219</fullName>
    </submittedName>
</protein>
<dbReference type="Pfam" id="PF09982">
    <property type="entry name" value="LpxR"/>
    <property type="match status" value="1"/>
</dbReference>
<sequence length="338" mass="38261">MKNTSLAILFCLLANYSYSANYKPSGIQFNIENDLFAKGRSDRWYTNGFRLSWTFQEAPTNWLSESAQNLSKYTLWQNENSTLTYTLGQSMYTPQDITIPTPQLYDRPWGAFLFFGATSHAYKGRVFAATDIKIGTTGSSALGEQAQSNVHDAVGANDPLGWDNQLNHKLGFQLSHARVYRIGDTQQGDRFSFQGNVGFNIGTLRRYAQVGGSLLIGDLDGKDTPILIGNEGDFVAQDYNNREQFRRLFGYISVSMTGVAYNYFLEGDTPYGKSDIDAKNHYITLQYGISIPAYKKSKYFPRIIYAQSRRTAEFTSPNTHKDSKSQRWGTITFNWDMN</sequence>
<comment type="caution">
    <text evidence="2">The sequence shown here is derived from an EMBL/GenBank/DDBJ whole genome shotgun (WGS) entry which is preliminary data.</text>
</comment>
<dbReference type="EMBL" id="QAON01000001">
    <property type="protein sequence ID" value="PTQ90947.1"/>
    <property type="molecule type" value="Genomic_DNA"/>
</dbReference>
<feature type="signal peptide" evidence="1">
    <location>
        <begin position="1"/>
        <end position="19"/>
    </location>
</feature>
<keyword evidence="3" id="KW-1185">Reference proteome</keyword>
<keyword evidence="1" id="KW-0732">Signal</keyword>
<gene>
    <name evidence="2" type="ORF">C8N29_10116</name>
</gene>
<evidence type="ECO:0000256" key="1">
    <source>
        <dbReference type="SAM" id="SignalP"/>
    </source>
</evidence>
<feature type="chain" id="PRO_5031546073" evidence="1">
    <location>
        <begin position="20"/>
        <end position="338"/>
    </location>
</feature>
<dbReference type="InterPro" id="IPR037107">
    <property type="entry name" value="Put_OMP_sf"/>
</dbReference>
<evidence type="ECO:0000313" key="3">
    <source>
        <dbReference type="Proteomes" id="UP000244223"/>
    </source>
</evidence>
<dbReference type="RefSeq" id="WP_170106830.1">
    <property type="nucleotide sequence ID" value="NZ_QAON01000001.1"/>
</dbReference>
<evidence type="ECO:0000313" key="2">
    <source>
        <dbReference type="EMBL" id="PTQ90947.1"/>
    </source>
</evidence>